<dbReference type="InterPro" id="IPR029069">
    <property type="entry name" value="HotDog_dom_sf"/>
</dbReference>
<dbReference type="PANTHER" id="PTHR43857:SF1">
    <property type="entry name" value="YJGH FAMILY PROTEIN"/>
    <property type="match status" value="1"/>
</dbReference>
<proteinExistence type="inferred from homology"/>
<dbReference type="AlphaFoldDB" id="A0A0S4WKM9"/>
<dbReference type="CDD" id="cd00448">
    <property type="entry name" value="YjgF_YER057c_UK114_family"/>
    <property type="match status" value="1"/>
</dbReference>
<dbReference type="SUPFAM" id="SSF54637">
    <property type="entry name" value="Thioesterase/thiol ester dehydrase-isomerase"/>
    <property type="match status" value="1"/>
</dbReference>
<comment type="similarity">
    <text evidence="1">Belongs to the 4-hydroxybenzoyl-CoA thioesterase family.</text>
</comment>
<dbReference type="SUPFAM" id="SSF55298">
    <property type="entry name" value="YjgF-like"/>
    <property type="match status" value="1"/>
</dbReference>
<dbReference type="CDD" id="cd00586">
    <property type="entry name" value="4HBT"/>
    <property type="match status" value="1"/>
</dbReference>
<dbReference type="PROSITE" id="PS01328">
    <property type="entry name" value="4HBCOA_THIOESTERASE"/>
    <property type="match status" value="1"/>
</dbReference>
<dbReference type="Pfam" id="PF13279">
    <property type="entry name" value="4HBT_2"/>
    <property type="match status" value="1"/>
</dbReference>
<dbReference type="InterPro" id="IPR006175">
    <property type="entry name" value="YjgF/YER057c/UK114"/>
</dbReference>
<protein>
    <submittedName>
        <fullName evidence="3">4-hydroxybenzoyl CoA thioesterase (Modular protein)</fullName>
        <ecNumber evidence="3">3.1.2.23</ecNumber>
    </submittedName>
</protein>
<dbReference type="Pfam" id="PF01042">
    <property type="entry name" value="Ribonuc_L-PSP"/>
    <property type="match status" value="1"/>
</dbReference>
<evidence type="ECO:0000256" key="2">
    <source>
        <dbReference type="ARBA" id="ARBA00022801"/>
    </source>
</evidence>
<dbReference type="Gene3D" id="3.30.1330.40">
    <property type="entry name" value="RutC-like"/>
    <property type="match status" value="1"/>
</dbReference>
<dbReference type="InterPro" id="IPR008272">
    <property type="entry name" value="HB-CoA_thioesterase_AS"/>
</dbReference>
<evidence type="ECO:0000256" key="1">
    <source>
        <dbReference type="ARBA" id="ARBA00005953"/>
    </source>
</evidence>
<dbReference type="GO" id="GO:0018739">
    <property type="term" value="F:4-hydroxybenzoyl-CoA thioesterase activity"/>
    <property type="evidence" value="ECO:0007669"/>
    <property type="project" value="UniProtKB-EC"/>
</dbReference>
<sequence>MTAHFERAARIRFGHCDPAGIVYFPQYLVLFNGLVEDWFTDGLGISYADMLGPRRIGLPIVKLHCEFSAISRMGDDVQLKLRLERLGNASLSLALDCWAGEQQRVRSQQVLVFTDLNTHRAIAVPPDVRQALAACAGSRQQPGNRSMQVLLPPGWPRPKGYANGVSARGRMIFVAGMIGWDAQGVFHTDDLAGQVRQALRNIVEVLAEGGAEPGHIVRMTWYVTDKQAYIAAYAEIGQAFRELIGSFSIAMTAVEVSALVEDRAKVEIEVTAVVPD</sequence>
<organism evidence="3">
    <name type="scientific">Ralstonia solanacearum</name>
    <name type="common">Pseudomonas solanacearum</name>
    <dbReference type="NCBI Taxonomy" id="305"/>
    <lineage>
        <taxon>Bacteria</taxon>
        <taxon>Pseudomonadati</taxon>
        <taxon>Pseudomonadota</taxon>
        <taxon>Betaproteobacteria</taxon>
        <taxon>Burkholderiales</taxon>
        <taxon>Burkholderiaceae</taxon>
        <taxon>Ralstonia</taxon>
        <taxon>Ralstonia solanacearum species complex</taxon>
    </lineage>
</organism>
<evidence type="ECO:0000313" key="3">
    <source>
        <dbReference type="EMBL" id="CUV47122.1"/>
    </source>
</evidence>
<keyword evidence="2 3" id="KW-0378">Hydrolase</keyword>
<dbReference type="EMBL" id="LN899827">
    <property type="protein sequence ID" value="CUV47122.1"/>
    <property type="molecule type" value="Genomic_DNA"/>
</dbReference>
<dbReference type="EC" id="3.1.2.23" evidence="3"/>
<name>A0A0S4WKM9_RALSL</name>
<dbReference type="InterPro" id="IPR035959">
    <property type="entry name" value="RutC-like_sf"/>
</dbReference>
<accession>A0A0S4WKM9</accession>
<dbReference type="PANTHER" id="PTHR43857">
    <property type="entry name" value="BLR7761 PROTEIN"/>
    <property type="match status" value="1"/>
</dbReference>
<dbReference type="Gene3D" id="3.10.129.10">
    <property type="entry name" value="Hotdog Thioesterase"/>
    <property type="match status" value="1"/>
</dbReference>
<reference evidence="3" key="1">
    <citation type="submission" date="2015-10" db="EMBL/GenBank/DDBJ databases">
        <authorList>
            <person name="Gilbert D.G."/>
        </authorList>
    </citation>
    <scope>NUCLEOTIDE SEQUENCE</scope>
    <source>
        <strain evidence="3">Phyl III-seqv23</strain>
    </source>
</reference>
<gene>
    <name evidence="3" type="ORF">TO10_v1_840008</name>
</gene>